<protein>
    <submittedName>
        <fullName evidence="4">Flavin-containing monooxygenase, putative</fullName>
    </submittedName>
</protein>
<sequence length="630" mass="70531">MDSSRNYQKTVLDNLPCSLPTRDIPEDIDPCSISQVFSTRLAHLSDNEFTQDAIWRDMFSLSGTLRSFYSAKVILPTWRLLCQRRKTTAFKLRLETAFVNRKGADVAWIEVSFNFTIGLPLAASCSGYLCLVPNREGEWKIWVMGTILDQLPAEYGDIDQLDPVESSGSDLHINDTARNNPVKVIGKSRPTHQQTLQQHFDCIIVGAGQSGLCTAGRLQALGVSYICIDSNNEVGDSWRLRYDSSKIHTTRESSHLPFETTFTSDYPEWLTKDDLADAFKIWGDRYGITSHIWLSTTLESGSWDESTKRYTLKLRKRQPGSGQSDLVTVTSSHVVMAIGINSQVPKFPDYANKSEFQGTVMHSRDYKNSLNWKGKHGVVVGTANTGHDIAEDMVKAGLASVTIVQRSKTYVIPQTEYQKWAKTQYNLETDMKSSDIKCFAYPNVLSRKLGLLRNRSLYATRPNLYFELKRAGFLLEQDDDLTRHLCERLGGHYMDIGASKKIADGLIKIKAGSPPVSYTPTGLLFADGTHLKADVLVFATGFLGNMRDIVRRIFVDEVADRAGDCWGVDDEGEIKGVFKPTGQPGLWYIGGAISHARFFSRFIAMQIKAALEGKSFPVFDANEQEVSSRL</sequence>
<dbReference type="Gene3D" id="3.50.50.60">
    <property type="entry name" value="FAD/NAD(P)-binding domain"/>
    <property type="match status" value="1"/>
</dbReference>
<evidence type="ECO:0000313" key="4">
    <source>
        <dbReference type="EMBL" id="EED23406.1"/>
    </source>
</evidence>
<name>B8LYP8_TALSN</name>
<dbReference type="EMBL" id="EQ962652">
    <property type="protein sequence ID" value="EED23406.1"/>
    <property type="molecule type" value="Genomic_DNA"/>
</dbReference>
<dbReference type="PANTHER" id="PTHR43539">
    <property type="entry name" value="FLAVIN-BINDING MONOOXYGENASE-LIKE PROTEIN (AFU_ORTHOLOGUE AFUA_4G09220)"/>
    <property type="match status" value="1"/>
</dbReference>
<gene>
    <name evidence="4" type="ORF">TSTA_068330</name>
</gene>
<accession>B8LYP8</accession>
<dbReference type="OrthoDB" id="74360at2759"/>
<dbReference type="GO" id="GO:0004499">
    <property type="term" value="F:N,N-dimethylaniline monooxygenase activity"/>
    <property type="evidence" value="ECO:0007669"/>
    <property type="project" value="InterPro"/>
</dbReference>
<dbReference type="RefSeq" id="XP_002340793.1">
    <property type="nucleotide sequence ID" value="XM_002340752.1"/>
</dbReference>
<proteinExistence type="predicted"/>
<evidence type="ECO:0000256" key="1">
    <source>
        <dbReference type="ARBA" id="ARBA00022630"/>
    </source>
</evidence>
<evidence type="ECO:0000256" key="3">
    <source>
        <dbReference type="ARBA" id="ARBA00023002"/>
    </source>
</evidence>
<dbReference type="VEuPathDB" id="FungiDB:TSTA_068330"/>
<dbReference type="AlphaFoldDB" id="B8LYP8"/>
<dbReference type="PhylomeDB" id="B8LYP8"/>
<keyword evidence="3" id="KW-0560">Oxidoreductase</keyword>
<dbReference type="GO" id="GO:0050660">
    <property type="term" value="F:flavin adenine dinucleotide binding"/>
    <property type="evidence" value="ECO:0007669"/>
    <property type="project" value="InterPro"/>
</dbReference>
<keyword evidence="5" id="KW-1185">Reference proteome</keyword>
<dbReference type="Pfam" id="PF00743">
    <property type="entry name" value="FMO-like"/>
    <property type="match status" value="1"/>
</dbReference>
<dbReference type="PANTHER" id="PTHR43539:SF68">
    <property type="entry name" value="FLAVIN-BINDING MONOOXYGENASE-LIKE PROTEIN (AFU_ORTHOLOGUE AFUA_4G09220)"/>
    <property type="match status" value="1"/>
</dbReference>
<dbReference type="InterPro" id="IPR020946">
    <property type="entry name" value="Flavin_mOase-like"/>
</dbReference>
<dbReference type="HOGENOM" id="CLU_015676_3_0_1"/>
<keyword evidence="1" id="KW-0285">Flavoprotein</keyword>
<evidence type="ECO:0000256" key="2">
    <source>
        <dbReference type="ARBA" id="ARBA00022827"/>
    </source>
</evidence>
<organism evidence="4 5">
    <name type="scientific">Talaromyces stipitatus (strain ATCC 10500 / CBS 375.48 / QM 6759 / NRRL 1006)</name>
    <name type="common">Penicillium stipitatum</name>
    <dbReference type="NCBI Taxonomy" id="441959"/>
    <lineage>
        <taxon>Eukaryota</taxon>
        <taxon>Fungi</taxon>
        <taxon>Dikarya</taxon>
        <taxon>Ascomycota</taxon>
        <taxon>Pezizomycotina</taxon>
        <taxon>Eurotiomycetes</taxon>
        <taxon>Eurotiomycetidae</taxon>
        <taxon>Eurotiales</taxon>
        <taxon>Trichocomaceae</taxon>
        <taxon>Talaromyces</taxon>
        <taxon>Talaromyces sect. Talaromyces</taxon>
    </lineage>
</organism>
<dbReference type="SUPFAM" id="SSF51905">
    <property type="entry name" value="FAD/NAD(P)-binding domain"/>
    <property type="match status" value="1"/>
</dbReference>
<dbReference type="STRING" id="441959.B8LYP8"/>
<evidence type="ECO:0000313" key="5">
    <source>
        <dbReference type="Proteomes" id="UP000001745"/>
    </source>
</evidence>
<dbReference type="eggNOG" id="KOG1399">
    <property type="taxonomic scope" value="Eukaryota"/>
</dbReference>
<dbReference type="InterPro" id="IPR050982">
    <property type="entry name" value="Auxin_biosynth/cation_transpt"/>
</dbReference>
<keyword evidence="2" id="KW-0274">FAD</keyword>
<dbReference type="InterPro" id="IPR036188">
    <property type="entry name" value="FAD/NAD-bd_sf"/>
</dbReference>
<dbReference type="InParanoid" id="B8LYP8"/>
<dbReference type="GeneID" id="8102000"/>
<dbReference type="OMA" id="IWILRTI"/>
<keyword evidence="4" id="KW-0503">Monooxygenase</keyword>
<reference evidence="5" key="1">
    <citation type="journal article" date="2015" name="Genome Announc.">
        <title>Genome sequence of the AIDS-associated pathogen Penicillium marneffei (ATCC18224) and its near taxonomic relative Talaromyces stipitatus (ATCC10500).</title>
        <authorList>
            <person name="Nierman W.C."/>
            <person name="Fedorova-Abrams N.D."/>
            <person name="Andrianopoulos A."/>
        </authorList>
    </citation>
    <scope>NUCLEOTIDE SEQUENCE [LARGE SCALE GENOMIC DNA]</scope>
    <source>
        <strain evidence="5">ATCC 10500 / CBS 375.48 / QM 6759 / NRRL 1006</strain>
    </source>
</reference>
<dbReference type="GO" id="GO:0050661">
    <property type="term" value="F:NADP binding"/>
    <property type="evidence" value="ECO:0007669"/>
    <property type="project" value="InterPro"/>
</dbReference>
<dbReference type="Proteomes" id="UP000001745">
    <property type="component" value="Unassembled WGS sequence"/>
</dbReference>